<protein>
    <submittedName>
        <fullName evidence="3">Putative major pilin subunit</fullName>
    </submittedName>
</protein>
<dbReference type="InterPro" id="IPR027558">
    <property type="entry name" value="Pre_pil_HX9DG_C"/>
</dbReference>
<reference evidence="3 4" key="1">
    <citation type="submission" date="2019-02" db="EMBL/GenBank/DDBJ databases">
        <title>Deep-cultivation of Planctomycetes and their phenomic and genomic characterization uncovers novel biology.</title>
        <authorList>
            <person name="Wiegand S."/>
            <person name="Jogler M."/>
            <person name="Boedeker C."/>
            <person name="Pinto D."/>
            <person name="Vollmers J."/>
            <person name="Rivas-Marin E."/>
            <person name="Kohn T."/>
            <person name="Peeters S.H."/>
            <person name="Heuer A."/>
            <person name="Rast P."/>
            <person name="Oberbeckmann S."/>
            <person name="Bunk B."/>
            <person name="Jeske O."/>
            <person name="Meyerdierks A."/>
            <person name="Storesund J.E."/>
            <person name="Kallscheuer N."/>
            <person name="Luecker S."/>
            <person name="Lage O.M."/>
            <person name="Pohl T."/>
            <person name="Merkel B.J."/>
            <person name="Hornburger P."/>
            <person name="Mueller R.-W."/>
            <person name="Bruemmer F."/>
            <person name="Labrenz M."/>
            <person name="Spormann A.M."/>
            <person name="Op den Camp H."/>
            <person name="Overmann J."/>
            <person name="Amann R."/>
            <person name="Jetten M.S.M."/>
            <person name="Mascher T."/>
            <person name="Medema M.H."/>
            <person name="Devos D.P."/>
            <person name="Kaster A.-K."/>
            <person name="Ovreas L."/>
            <person name="Rohde M."/>
            <person name="Galperin M.Y."/>
            <person name="Jogler C."/>
        </authorList>
    </citation>
    <scope>NUCLEOTIDE SEQUENCE [LARGE SCALE GENOMIC DNA]</scope>
    <source>
        <strain evidence="3 4">V22</strain>
    </source>
</reference>
<dbReference type="Pfam" id="PF07963">
    <property type="entry name" value="N_methyl"/>
    <property type="match status" value="1"/>
</dbReference>
<accession>A0A517TCH6</accession>
<dbReference type="Gene3D" id="3.30.700.10">
    <property type="entry name" value="Glycoprotein, Type 4 Pilin"/>
    <property type="match status" value="1"/>
</dbReference>
<dbReference type="NCBIfam" id="TIGR02532">
    <property type="entry name" value="IV_pilin_GFxxxE"/>
    <property type="match status" value="1"/>
</dbReference>
<dbReference type="Pfam" id="PF07596">
    <property type="entry name" value="SBP_bac_10"/>
    <property type="match status" value="1"/>
</dbReference>
<proteinExistence type="predicted"/>
<dbReference type="InterPro" id="IPR012902">
    <property type="entry name" value="N_methyl_site"/>
</dbReference>
<keyword evidence="4" id="KW-1185">Reference proteome</keyword>
<evidence type="ECO:0000259" key="2">
    <source>
        <dbReference type="Pfam" id="PF07596"/>
    </source>
</evidence>
<name>A0A517TCH6_9PLAN</name>
<dbReference type="InterPro" id="IPR045584">
    <property type="entry name" value="Pilin-like"/>
</dbReference>
<evidence type="ECO:0000313" key="4">
    <source>
        <dbReference type="Proteomes" id="UP000319976"/>
    </source>
</evidence>
<feature type="transmembrane region" description="Helical" evidence="1">
    <location>
        <begin position="15"/>
        <end position="38"/>
    </location>
</feature>
<dbReference type="AlphaFoldDB" id="A0A517TCH6"/>
<sequence>MSCHKNLLNRHSRGFTLIELLVVIAVIGILIALLLPAVQQAREAARRSQCQNNLKQIGLAMHNYHDAFGTFPPGCVVQGAGAENISNLDDMCTDGPGSINILNNDTAWSWMVYILPFMEQASLYNILDPGTVRSRDINNQSAAYIEALSSSLPGFLCPSDPSPKYNFTWDFRAGASRINGYDSSASNTILAISNYVGNNNSSGLSPYSWDSFTSNQKQCNPNEYDGIFGIFSRIRMRDITDGTSNTVLVGERAYSRVTDEINDSISEGGVLFITGMDCRSGRRKARCAWMTAGINWNVIDWSGDSSISMGERTSANIGMQSLHPGGAQVVMADGSVHFLSENIHHEISDNDRSGTGNFLYSPANSVLEYLYSRYDGSTIGEF</sequence>
<evidence type="ECO:0000256" key="1">
    <source>
        <dbReference type="SAM" id="Phobius"/>
    </source>
</evidence>
<keyword evidence="1" id="KW-1133">Transmembrane helix</keyword>
<dbReference type="Proteomes" id="UP000319976">
    <property type="component" value="Chromosome"/>
</dbReference>
<keyword evidence="1" id="KW-0812">Transmembrane</keyword>
<dbReference type="OrthoDB" id="209833at2"/>
<keyword evidence="1" id="KW-0472">Membrane</keyword>
<dbReference type="KEGG" id="chya:V22_33340"/>
<feature type="domain" description="DUF1559" evidence="2">
    <location>
        <begin position="39"/>
        <end position="344"/>
    </location>
</feature>
<dbReference type="InterPro" id="IPR011453">
    <property type="entry name" value="DUF1559"/>
</dbReference>
<dbReference type="EMBL" id="CP036316">
    <property type="protein sequence ID" value="QDT66070.1"/>
    <property type="molecule type" value="Genomic_DNA"/>
</dbReference>
<dbReference type="NCBIfam" id="TIGR04294">
    <property type="entry name" value="pre_pil_HX9DG"/>
    <property type="match status" value="1"/>
</dbReference>
<dbReference type="PROSITE" id="PS00409">
    <property type="entry name" value="PROKAR_NTER_METHYL"/>
    <property type="match status" value="1"/>
</dbReference>
<dbReference type="SUPFAM" id="SSF54523">
    <property type="entry name" value="Pili subunits"/>
    <property type="match status" value="1"/>
</dbReference>
<evidence type="ECO:0000313" key="3">
    <source>
        <dbReference type="EMBL" id="QDT66070.1"/>
    </source>
</evidence>
<dbReference type="PANTHER" id="PTHR30093">
    <property type="entry name" value="GENERAL SECRETION PATHWAY PROTEIN G"/>
    <property type="match status" value="1"/>
</dbReference>
<dbReference type="PANTHER" id="PTHR30093:SF2">
    <property type="entry name" value="TYPE II SECRETION SYSTEM PROTEIN H"/>
    <property type="match status" value="1"/>
</dbReference>
<organism evidence="3 4">
    <name type="scientific">Calycomorphotria hydatis</name>
    <dbReference type="NCBI Taxonomy" id="2528027"/>
    <lineage>
        <taxon>Bacteria</taxon>
        <taxon>Pseudomonadati</taxon>
        <taxon>Planctomycetota</taxon>
        <taxon>Planctomycetia</taxon>
        <taxon>Planctomycetales</taxon>
        <taxon>Planctomycetaceae</taxon>
        <taxon>Calycomorphotria</taxon>
    </lineage>
</organism>
<gene>
    <name evidence="3" type="ORF">V22_33340</name>
</gene>
<dbReference type="RefSeq" id="WP_145264874.1">
    <property type="nucleotide sequence ID" value="NZ_CP036316.1"/>
</dbReference>